<proteinExistence type="predicted"/>
<name>A0A5E4NF50_9HEMI</name>
<evidence type="ECO:0000313" key="1">
    <source>
        <dbReference type="EMBL" id="VVC42337.1"/>
    </source>
</evidence>
<accession>A0A5E4NF50</accession>
<evidence type="ECO:0000313" key="2">
    <source>
        <dbReference type="Proteomes" id="UP000325440"/>
    </source>
</evidence>
<sequence>MEDQECNPYWDMERKSSDKEVWTFLKTLKKKGHCRILLEQYVKFLTNCIPLYTRTEIGIPKVILDTLKETEIFYPSVFLAIYIRLSTPATAFTAERRFSTS</sequence>
<gene>
    <name evidence="1" type="ORF">CINCED_3A022471</name>
</gene>
<protein>
    <submittedName>
        <fullName evidence="1">Uncharacterized protein</fullName>
    </submittedName>
</protein>
<dbReference type="EMBL" id="CABPRJ010001946">
    <property type="protein sequence ID" value="VVC42337.1"/>
    <property type="molecule type" value="Genomic_DNA"/>
</dbReference>
<organism evidence="1 2">
    <name type="scientific">Cinara cedri</name>
    <dbReference type="NCBI Taxonomy" id="506608"/>
    <lineage>
        <taxon>Eukaryota</taxon>
        <taxon>Metazoa</taxon>
        <taxon>Ecdysozoa</taxon>
        <taxon>Arthropoda</taxon>
        <taxon>Hexapoda</taxon>
        <taxon>Insecta</taxon>
        <taxon>Pterygota</taxon>
        <taxon>Neoptera</taxon>
        <taxon>Paraneoptera</taxon>
        <taxon>Hemiptera</taxon>
        <taxon>Sternorrhyncha</taxon>
        <taxon>Aphidomorpha</taxon>
        <taxon>Aphidoidea</taxon>
        <taxon>Aphididae</taxon>
        <taxon>Lachninae</taxon>
        <taxon>Cinara</taxon>
    </lineage>
</organism>
<reference evidence="1 2" key="1">
    <citation type="submission" date="2019-08" db="EMBL/GenBank/DDBJ databases">
        <authorList>
            <person name="Alioto T."/>
            <person name="Alioto T."/>
            <person name="Gomez Garrido J."/>
        </authorList>
    </citation>
    <scope>NUCLEOTIDE SEQUENCE [LARGE SCALE GENOMIC DNA]</scope>
</reference>
<dbReference type="AlphaFoldDB" id="A0A5E4NF50"/>
<keyword evidence="2" id="KW-1185">Reference proteome</keyword>
<dbReference type="Proteomes" id="UP000325440">
    <property type="component" value="Unassembled WGS sequence"/>
</dbReference>